<evidence type="ECO:0000256" key="9">
    <source>
        <dbReference type="PIRSR" id="PIRSR602401-1"/>
    </source>
</evidence>
<keyword evidence="6 9" id="KW-0408">Iron</keyword>
<dbReference type="InterPro" id="IPR050196">
    <property type="entry name" value="Cytochrome_P450_Monoox"/>
</dbReference>
<keyword evidence="5" id="KW-0256">Endoplasmic reticulum</keyword>
<dbReference type="PANTHER" id="PTHR24291">
    <property type="entry name" value="CYTOCHROME P450 FAMILY 4"/>
    <property type="match status" value="1"/>
</dbReference>
<dbReference type="EMBL" id="JABXBU010000001">
    <property type="protein sequence ID" value="KAF8796530.1"/>
    <property type="molecule type" value="Genomic_DNA"/>
</dbReference>
<dbReference type="Proteomes" id="UP000807504">
    <property type="component" value="Unassembled WGS sequence"/>
</dbReference>
<evidence type="ECO:0000256" key="1">
    <source>
        <dbReference type="ARBA" id="ARBA00001971"/>
    </source>
</evidence>
<comment type="subcellular location">
    <subcellularLocation>
        <location evidence="2">Endoplasmic reticulum membrane</location>
    </subcellularLocation>
</comment>
<dbReference type="Pfam" id="PF00067">
    <property type="entry name" value="p450"/>
    <property type="match status" value="1"/>
</dbReference>
<dbReference type="PRINTS" id="PR00385">
    <property type="entry name" value="P450"/>
</dbReference>
<dbReference type="PANTHER" id="PTHR24291:SF189">
    <property type="entry name" value="CYTOCHROME P450 4C3-RELATED"/>
    <property type="match status" value="1"/>
</dbReference>
<evidence type="ECO:0000256" key="2">
    <source>
        <dbReference type="ARBA" id="ARBA00004586"/>
    </source>
</evidence>
<dbReference type="PRINTS" id="PR00463">
    <property type="entry name" value="EP450I"/>
</dbReference>
<comment type="caution">
    <text evidence="11">The sequence shown here is derived from an EMBL/GenBank/DDBJ whole genome shotgun (WGS) entry which is preliminary data.</text>
</comment>
<reference evidence="11" key="2">
    <citation type="submission" date="2020-06" db="EMBL/GenBank/DDBJ databases">
        <authorList>
            <person name="Sheffer M."/>
        </authorList>
    </citation>
    <scope>NUCLEOTIDE SEQUENCE</scope>
</reference>
<name>A0A8T0G3A3_ARGBR</name>
<dbReference type="CDD" id="cd20628">
    <property type="entry name" value="CYP4"/>
    <property type="match status" value="1"/>
</dbReference>
<keyword evidence="10" id="KW-0560">Oxidoreductase</keyword>
<gene>
    <name evidence="11" type="ORF">HNY73_000895</name>
</gene>
<keyword evidence="4 9" id="KW-0349">Heme</keyword>
<dbReference type="GO" id="GO:0020037">
    <property type="term" value="F:heme binding"/>
    <property type="evidence" value="ECO:0007669"/>
    <property type="project" value="InterPro"/>
</dbReference>
<accession>A0A8T0G3A3</accession>
<evidence type="ECO:0000256" key="10">
    <source>
        <dbReference type="RuleBase" id="RU000461"/>
    </source>
</evidence>
<dbReference type="SUPFAM" id="SSF48264">
    <property type="entry name" value="Cytochrome P450"/>
    <property type="match status" value="1"/>
</dbReference>
<evidence type="ECO:0000256" key="5">
    <source>
        <dbReference type="ARBA" id="ARBA00022824"/>
    </source>
</evidence>
<keyword evidence="12" id="KW-1185">Reference proteome</keyword>
<evidence type="ECO:0000256" key="7">
    <source>
        <dbReference type="ARBA" id="ARBA00023033"/>
    </source>
</evidence>
<dbReference type="GO" id="GO:0016705">
    <property type="term" value="F:oxidoreductase activity, acting on paired donors, with incorporation or reduction of molecular oxygen"/>
    <property type="evidence" value="ECO:0007669"/>
    <property type="project" value="InterPro"/>
</dbReference>
<proteinExistence type="inferred from homology"/>
<evidence type="ECO:0000256" key="8">
    <source>
        <dbReference type="ARBA" id="ARBA00023136"/>
    </source>
</evidence>
<dbReference type="GO" id="GO:0005506">
    <property type="term" value="F:iron ion binding"/>
    <property type="evidence" value="ECO:0007669"/>
    <property type="project" value="InterPro"/>
</dbReference>
<dbReference type="InterPro" id="IPR002401">
    <property type="entry name" value="Cyt_P450_E_grp-I"/>
</dbReference>
<dbReference type="PROSITE" id="PS00086">
    <property type="entry name" value="CYTOCHROME_P450"/>
    <property type="match status" value="1"/>
</dbReference>
<dbReference type="AlphaFoldDB" id="A0A8T0G3A3"/>
<comment type="similarity">
    <text evidence="3 10">Belongs to the cytochrome P450 family.</text>
</comment>
<keyword evidence="7 10" id="KW-0503">Monooxygenase</keyword>
<keyword evidence="8" id="KW-0472">Membrane</keyword>
<evidence type="ECO:0000313" key="12">
    <source>
        <dbReference type="Proteomes" id="UP000807504"/>
    </source>
</evidence>
<dbReference type="InterPro" id="IPR017972">
    <property type="entry name" value="Cyt_P450_CS"/>
</dbReference>
<dbReference type="Gene3D" id="1.10.630.10">
    <property type="entry name" value="Cytochrome P450"/>
    <property type="match status" value="1"/>
</dbReference>
<dbReference type="InterPro" id="IPR036396">
    <property type="entry name" value="Cyt_P450_sf"/>
</dbReference>
<dbReference type="GO" id="GO:0005789">
    <property type="term" value="C:endoplasmic reticulum membrane"/>
    <property type="evidence" value="ECO:0007669"/>
    <property type="project" value="UniProtKB-SubCell"/>
</dbReference>
<comment type="cofactor">
    <cofactor evidence="1 9">
        <name>heme</name>
        <dbReference type="ChEBI" id="CHEBI:30413"/>
    </cofactor>
</comment>
<organism evidence="11 12">
    <name type="scientific">Argiope bruennichi</name>
    <name type="common">Wasp spider</name>
    <name type="synonym">Aranea bruennichi</name>
    <dbReference type="NCBI Taxonomy" id="94029"/>
    <lineage>
        <taxon>Eukaryota</taxon>
        <taxon>Metazoa</taxon>
        <taxon>Ecdysozoa</taxon>
        <taxon>Arthropoda</taxon>
        <taxon>Chelicerata</taxon>
        <taxon>Arachnida</taxon>
        <taxon>Araneae</taxon>
        <taxon>Araneomorphae</taxon>
        <taxon>Entelegynae</taxon>
        <taxon>Araneoidea</taxon>
        <taxon>Araneidae</taxon>
        <taxon>Argiope</taxon>
    </lineage>
</organism>
<evidence type="ECO:0000256" key="3">
    <source>
        <dbReference type="ARBA" id="ARBA00010617"/>
    </source>
</evidence>
<protein>
    <submittedName>
        <fullName evidence="11">Cytochrome P450 4V2 like protein</fullName>
    </submittedName>
</protein>
<evidence type="ECO:0000256" key="4">
    <source>
        <dbReference type="ARBA" id="ARBA00022617"/>
    </source>
</evidence>
<evidence type="ECO:0000313" key="11">
    <source>
        <dbReference type="EMBL" id="KAF8796530.1"/>
    </source>
</evidence>
<feature type="binding site" description="axial binding residue" evidence="9">
    <location>
        <position position="373"/>
    </location>
    <ligand>
        <name>heme</name>
        <dbReference type="ChEBI" id="CHEBI:30413"/>
    </ligand>
    <ligandPart>
        <name>Fe</name>
        <dbReference type="ChEBI" id="CHEBI:18248"/>
    </ligandPart>
</feature>
<sequence length="431" mass="50217">MNGDKIFIFNLQEALRGNKMKEKSWLYTFMRPLFGYGLATSPHVIWKPRRKLLNCCFHPDILRGFLPTFNEHAQELVKFFSKSENEFIEISHTVALCALDIICETVFDVKLKTLGNNESKYAKSVKRMSEILLNRIYSFWLWPEVIFWNTPFSKEAKVHLKFMREFTEKVIREKKERYLSLGPETDKGKRQALLDVLLHLHLVDHELTEEDVKHEVDTFALGVPSAPKEKNRWQGHDTAAVTVSWALYLIGLYPDIQAKVDEELDRIFGENIDKDITENDLNDLYYLDCVIKETLRLYPAVPMFGRHVEEDTTICGYTIPKGASCFVLSYFLHRDEDVFPDPEKFDPDRFSPENLIKIPEFAYVPFSAGPRNCIGYRLAMMEIKILLATILKNFTIESLEERHKVLPVMQVALHPSSPVYVKFRPRSKKVI</sequence>
<keyword evidence="9 10" id="KW-0479">Metal-binding</keyword>
<dbReference type="InterPro" id="IPR001128">
    <property type="entry name" value="Cyt_P450"/>
</dbReference>
<dbReference type="GO" id="GO:0004497">
    <property type="term" value="F:monooxygenase activity"/>
    <property type="evidence" value="ECO:0007669"/>
    <property type="project" value="UniProtKB-KW"/>
</dbReference>
<evidence type="ECO:0000256" key="6">
    <source>
        <dbReference type="ARBA" id="ARBA00023004"/>
    </source>
</evidence>
<reference evidence="11" key="1">
    <citation type="journal article" date="2020" name="bioRxiv">
        <title>Chromosome-level reference genome of the European wasp spider Argiope bruennichi: a resource for studies on range expansion and evolutionary adaptation.</title>
        <authorList>
            <person name="Sheffer M.M."/>
            <person name="Hoppe A."/>
            <person name="Krehenwinkel H."/>
            <person name="Uhl G."/>
            <person name="Kuss A.W."/>
            <person name="Jensen L."/>
            <person name="Jensen C."/>
            <person name="Gillespie R.G."/>
            <person name="Hoff K.J."/>
            <person name="Prost S."/>
        </authorList>
    </citation>
    <scope>NUCLEOTIDE SEQUENCE</scope>
</reference>